<dbReference type="EMBL" id="CP120682">
    <property type="protein sequence ID" value="WKN39605.1"/>
    <property type="molecule type" value="Genomic_DNA"/>
</dbReference>
<sequence length="284" mass="32921">MDNFNDINRPEWIDRYVRGNLDEPEQQLFQAQMQQDESLRQEVEDIQIAQSLLRHYGLRNEIKAVRAAMKQEEKDKAITANEAPVSPISAETKPVIDNERSSSGRSITMYPWTGRIAASLVLLIVGFLAIQFATLSPEQLYEEKMRSEAPYLGLSNRSMEDREDTIADQVRTQYQFGNYDEVIRLYGELESPTFAETFYLGYAYLQTEETDQAIASFQKVIDDPHAFMIKDKAEYYLALSYLQDGQVDPAASILERIHSNQDHDYEDSLGNLYLWRLRLLKMKY</sequence>
<dbReference type="InterPro" id="IPR019734">
    <property type="entry name" value="TPR_rpt"/>
</dbReference>
<accession>A0AA49GRE8</accession>
<keyword evidence="1" id="KW-0812">Transmembrane</keyword>
<proteinExistence type="predicted"/>
<name>A0AA49GRE8_9BACT</name>
<dbReference type="InterPro" id="IPR011990">
    <property type="entry name" value="TPR-like_helical_dom_sf"/>
</dbReference>
<dbReference type="SUPFAM" id="SSF48452">
    <property type="entry name" value="TPR-like"/>
    <property type="match status" value="1"/>
</dbReference>
<evidence type="ECO:0000313" key="2">
    <source>
        <dbReference type="EMBL" id="WKN39605.1"/>
    </source>
</evidence>
<organism evidence="2">
    <name type="scientific">Roseihalotalea indica</name>
    <dbReference type="NCBI Taxonomy" id="2867963"/>
    <lineage>
        <taxon>Bacteria</taxon>
        <taxon>Pseudomonadati</taxon>
        <taxon>Bacteroidota</taxon>
        <taxon>Cytophagia</taxon>
        <taxon>Cytophagales</taxon>
        <taxon>Catalimonadaceae</taxon>
        <taxon>Roseihalotalea</taxon>
    </lineage>
</organism>
<protein>
    <submittedName>
        <fullName evidence="2">Tetratricopeptide repeat protein</fullName>
    </submittedName>
</protein>
<feature type="transmembrane region" description="Helical" evidence="1">
    <location>
        <begin position="116"/>
        <end position="136"/>
    </location>
</feature>
<gene>
    <name evidence="2" type="ORF">K4G66_12970</name>
</gene>
<keyword evidence="1" id="KW-1133">Transmembrane helix</keyword>
<keyword evidence="1" id="KW-0472">Membrane</keyword>
<dbReference type="Pfam" id="PF13174">
    <property type="entry name" value="TPR_6"/>
    <property type="match status" value="2"/>
</dbReference>
<dbReference type="Gene3D" id="1.25.40.10">
    <property type="entry name" value="Tetratricopeptide repeat domain"/>
    <property type="match status" value="1"/>
</dbReference>
<evidence type="ECO:0000256" key="1">
    <source>
        <dbReference type="SAM" id="Phobius"/>
    </source>
</evidence>
<reference evidence="2" key="1">
    <citation type="journal article" date="2023" name="Comput. Struct. Biotechnol. J.">
        <title>Discovery of a novel marine Bacteroidetes with a rich repertoire of carbohydrate-active enzymes.</title>
        <authorList>
            <person name="Chen B."/>
            <person name="Liu G."/>
            <person name="Chen Q."/>
            <person name="Wang H."/>
            <person name="Liu L."/>
            <person name="Tang K."/>
        </authorList>
    </citation>
    <scope>NUCLEOTIDE SEQUENCE</scope>
    <source>
        <strain evidence="2">TK19036</strain>
    </source>
</reference>
<dbReference type="AlphaFoldDB" id="A0AA49GRE8"/>
<reference evidence="2" key="2">
    <citation type="journal article" date="2024" name="Antonie Van Leeuwenhoek">
        <title>Roseihalotalea indica gen. nov., sp. nov., a halophilic Bacteroidetes from mesopelagic Southwest Indian Ocean with higher carbohydrate metabolic potential.</title>
        <authorList>
            <person name="Chen B."/>
            <person name="Zhang M."/>
            <person name="Lin D."/>
            <person name="Ye J."/>
            <person name="Tang K."/>
        </authorList>
    </citation>
    <scope>NUCLEOTIDE SEQUENCE</scope>
    <source>
        <strain evidence="2">TK19036</strain>
    </source>
</reference>